<dbReference type="GO" id="GO:0000287">
    <property type="term" value="F:magnesium ion binding"/>
    <property type="evidence" value="ECO:0007669"/>
    <property type="project" value="UniProtKB-UniRule"/>
</dbReference>
<dbReference type="InterPro" id="IPR026287">
    <property type="entry name" value="SoFic-like"/>
</dbReference>
<dbReference type="InterPro" id="IPR025758">
    <property type="entry name" value="Fic/DOC_N"/>
</dbReference>
<organism evidence="6 7">
    <name type="scientific">Thiohalocapsa marina</name>
    <dbReference type="NCBI Taxonomy" id="424902"/>
    <lineage>
        <taxon>Bacteria</taxon>
        <taxon>Pseudomonadati</taxon>
        <taxon>Pseudomonadota</taxon>
        <taxon>Gammaproteobacteria</taxon>
        <taxon>Chromatiales</taxon>
        <taxon>Chromatiaceae</taxon>
        <taxon>Thiohalocapsa</taxon>
    </lineage>
</organism>
<dbReference type="GO" id="GO:0042803">
    <property type="term" value="F:protein homodimerization activity"/>
    <property type="evidence" value="ECO:0007669"/>
    <property type="project" value="UniProtKB-UniRule"/>
</dbReference>
<dbReference type="Pfam" id="PF13784">
    <property type="entry name" value="Fic_N"/>
    <property type="match status" value="1"/>
</dbReference>
<comment type="caution">
    <text evidence="6">The sequence shown here is derived from an EMBL/GenBank/DDBJ whole genome shotgun (WGS) entry which is preliminary data.</text>
</comment>
<feature type="binding site" evidence="2">
    <location>
        <position position="258"/>
    </location>
    <ligand>
        <name>ATP</name>
        <dbReference type="ChEBI" id="CHEBI:30616"/>
    </ligand>
</feature>
<dbReference type="SUPFAM" id="SSF46785">
    <property type="entry name" value="Winged helix' DNA-binding domain"/>
    <property type="match status" value="1"/>
</dbReference>
<evidence type="ECO:0000256" key="3">
    <source>
        <dbReference type="PIRSR" id="PIRSR640198-1"/>
    </source>
</evidence>
<dbReference type="InterPro" id="IPR036390">
    <property type="entry name" value="WH_DNA-bd_sf"/>
</dbReference>
<dbReference type="PROSITE" id="PS51459">
    <property type="entry name" value="FIDO"/>
    <property type="match status" value="1"/>
</dbReference>
<comment type="catalytic activity">
    <reaction evidence="1">
        <text>L-tyrosyl-[protein] + ATP = O-(5'-adenylyl)-L-tyrosyl-[protein] + diphosphate</text>
        <dbReference type="Rhea" id="RHEA:54288"/>
        <dbReference type="Rhea" id="RHEA-COMP:10136"/>
        <dbReference type="Rhea" id="RHEA-COMP:13846"/>
        <dbReference type="ChEBI" id="CHEBI:30616"/>
        <dbReference type="ChEBI" id="CHEBI:33019"/>
        <dbReference type="ChEBI" id="CHEBI:46858"/>
        <dbReference type="ChEBI" id="CHEBI:83624"/>
        <dbReference type="EC" id="2.7.7.108"/>
    </reaction>
</comment>
<keyword evidence="1" id="KW-0808">Transferase</keyword>
<keyword evidence="7" id="KW-1185">Reference proteome</keyword>
<dbReference type="GO" id="GO:0005524">
    <property type="term" value="F:ATP binding"/>
    <property type="evidence" value="ECO:0007669"/>
    <property type="project" value="UniProtKB-UniRule"/>
</dbReference>
<feature type="binding site" evidence="2">
    <location>
        <position position="216"/>
    </location>
    <ligand>
        <name>ATP</name>
        <dbReference type="ChEBI" id="CHEBI:30616"/>
    </ligand>
</feature>
<keyword evidence="1 2" id="KW-0547">Nucleotide-binding</keyword>
<evidence type="ECO:0000313" key="7">
    <source>
        <dbReference type="Proteomes" id="UP000322981"/>
    </source>
</evidence>
<accession>A0A5M8FST1</accession>
<proteinExistence type="predicted"/>
<dbReference type="AlphaFoldDB" id="A0A5M8FST1"/>
<dbReference type="Pfam" id="PF13412">
    <property type="entry name" value="HTH_24"/>
    <property type="match status" value="1"/>
</dbReference>
<keyword evidence="1" id="KW-0548">Nucleotidyltransferase</keyword>
<evidence type="ECO:0000256" key="1">
    <source>
        <dbReference type="PIRNR" id="PIRNR038925"/>
    </source>
</evidence>
<reference evidence="6 7" key="1">
    <citation type="submission" date="2019-09" db="EMBL/GenBank/DDBJ databases">
        <title>Whole-genome sequence of the purple sulfur bacterium Thiohalocapsa marina DSM 19078.</title>
        <authorList>
            <person name="Kyndt J.A."/>
            <person name="Meyer T.E."/>
        </authorList>
    </citation>
    <scope>NUCLEOTIDE SEQUENCE [LARGE SCALE GENOMIC DNA]</scope>
    <source>
        <strain evidence="6 7">DSM 19078</strain>
    </source>
</reference>
<gene>
    <name evidence="6" type="ORF">F2Q65_07680</name>
</gene>
<feature type="active site" evidence="3">
    <location>
        <position position="216"/>
    </location>
</feature>
<dbReference type="InterPro" id="IPR003812">
    <property type="entry name" value="Fido"/>
</dbReference>
<evidence type="ECO:0000256" key="2">
    <source>
        <dbReference type="PIRSR" id="PIRSR038925-1"/>
    </source>
</evidence>
<dbReference type="PANTHER" id="PTHR13504">
    <property type="entry name" value="FIDO DOMAIN-CONTAINING PROTEIN DDB_G0283145"/>
    <property type="match status" value="1"/>
</dbReference>
<comment type="subunit">
    <text evidence="1">Homodimer.</text>
</comment>
<dbReference type="GO" id="GO:0070733">
    <property type="term" value="F:AMPylase activity"/>
    <property type="evidence" value="ECO:0007669"/>
    <property type="project" value="UniProtKB-UniRule"/>
</dbReference>
<sequence length="389" mass="43419">MQRELQGRYVTISTVGEKAQAFVPAPLPPRPPIDWSPELRSKFDQALLALGHLDSVSTLLPDTSLFLYMYVRKEAVLSSMIEGTQSSLSDLLLFELDQEPGVPLDDVREVSNYVAALDHGLRLLEEGLPLSLRLFREIHGVLLTKGRGSNQTPGEFRRSQNWIGGTRPSNAAFVPPPAEEVLECMSKLELFLHDQPEPTPVLLKAALAHVQFETIHPFLDGNGRLGRLLIALLLCEQKVLREPMLYLSLYFKTHRQYYYELLNNVRMTGDWEAWLDFFAEAVLVTATQAVETAQQLLDLSNQDRVKISGLGRAAASTLQVHRELMEHPIATSGSLVEKTGITPATVNKALGHLEQLGIVKELTAQKRNRLFSYAGYIEIMSRGTELPVG</sequence>
<dbReference type="Gene3D" id="1.10.3290.10">
    <property type="entry name" value="Fido-like domain"/>
    <property type="match status" value="1"/>
</dbReference>
<name>A0A5M8FST1_9GAMM</name>
<dbReference type="InterPro" id="IPR036597">
    <property type="entry name" value="Fido-like_dom_sf"/>
</dbReference>
<dbReference type="Pfam" id="PF02661">
    <property type="entry name" value="Fic"/>
    <property type="match status" value="1"/>
</dbReference>
<feature type="binding site" evidence="2">
    <location>
        <begin position="221"/>
        <end position="227"/>
    </location>
    <ligand>
        <name>ATP</name>
        <dbReference type="ChEBI" id="CHEBI:30616"/>
    </ligand>
</feature>
<dbReference type="EMBL" id="VWXX01000007">
    <property type="protein sequence ID" value="KAA6185862.1"/>
    <property type="molecule type" value="Genomic_DNA"/>
</dbReference>
<dbReference type="PIRSF" id="PIRSF038925">
    <property type="entry name" value="AMP-prot_trans"/>
    <property type="match status" value="1"/>
</dbReference>
<dbReference type="SUPFAM" id="SSF140931">
    <property type="entry name" value="Fic-like"/>
    <property type="match status" value="1"/>
</dbReference>
<feature type="binding site" evidence="2">
    <location>
        <position position="82"/>
    </location>
    <ligand>
        <name>ATP</name>
        <dbReference type="ChEBI" id="CHEBI:30616"/>
    </ligand>
</feature>
<evidence type="ECO:0000259" key="5">
    <source>
        <dbReference type="PROSITE" id="PS51459"/>
    </source>
</evidence>
<comment type="function">
    <text evidence="1">Adenylyltransferase that mediates the addition of adenosine 5'-monophosphate (AMP) to specific residues of target proteins.</text>
</comment>
<protein>
    <recommendedName>
        <fullName evidence="1">Protein adenylyltransferase</fullName>
        <ecNumber evidence="1">2.7.7.108</ecNumber>
    </recommendedName>
    <alternativeName>
        <fullName evidence="1">AMPylator</fullName>
    </alternativeName>
</protein>
<dbReference type="Proteomes" id="UP000322981">
    <property type="component" value="Unassembled WGS sequence"/>
</dbReference>
<dbReference type="InterPro" id="IPR040198">
    <property type="entry name" value="Fido_containing"/>
</dbReference>
<feature type="binding site" evidence="4">
    <location>
        <begin position="258"/>
        <end position="259"/>
    </location>
    <ligand>
        <name>ATP</name>
        <dbReference type="ChEBI" id="CHEBI:30616"/>
    </ligand>
</feature>
<dbReference type="RefSeq" id="WP_150092047.1">
    <property type="nucleotide sequence ID" value="NZ_JBFUOH010000001.1"/>
</dbReference>
<dbReference type="EC" id="2.7.7.108" evidence="1"/>
<feature type="domain" description="Fido" evidence="5">
    <location>
        <begin position="130"/>
        <end position="280"/>
    </location>
</feature>
<evidence type="ECO:0000256" key="4">
    <source>
        <dbReference type="PIRSR" id="PIRSR640198-2"/>
    </source>
</evidence>
<evidence type="ECO:0000313" key="6">
    <source>
        <dbReference type="EMBL" id="KAA6185862.1"/>
    </source>
</evidence>
<feature type="binding site" evidence="4">
    <location>
        <begin position="220"/>
        <end position="227"/>
    </location>
    <ligand>
        <name>ATP</name>
        <dbReference type="ChEBI" id="CHEBI:30616"/>
    </ligand>
</feature>
<dbReference type="PANTHER" id="PTHR13504:SF38">
    <property type="entry name" value="FIDO DOMAIN-CONTAINING PROTEIN"/>
    <property type="match status" value="1"/>
</dbReference>
<dbReference type="OrthoDB" id="9807853at2"/>
<keyword evidence="1 2" id="KW-0067">ATP-binding</keyword>
<comment type="catalytic activity">
    <reaction evidence="1">
        <text>L-threonyl-[protein] + ATP = 3-O-(5'-adenylyl)-L-threonyl-[protein] + diphosphate</text>
        <dbReference type="Rhea" id="RHEA:54292"/>
        <dbReference type="Rhea" id="RHEA-COMP:11060"/>
        <dbReference type="Rhea" id="RHEA-COMP:13847"/>
        <dbReference type="ChEBI" id="CHEBI:30013"/>
        <dbReference type="ChEBI" id="CHEBI:30616"/>
        <dbReference type="ChEBI" id="CHEBI:33019"/>
        <dbReference type="ChEBI" id="CHEBI:138113"/>
        <dbReference type="EC" id="2.7.7.108"/>
    </reaction>
</comment>